<keyword evidence="2" id="KW-1185">Reference proteome</keyword>
<proteinExistence type="predicted"/>
<dbReference type="AlphaFoldDB" id="A0A4Z2FRV4"/>
<name>A0A4Z2FRV4_9TELE</name>
<accession>A0A4Z2FRV4</accession>
<protein>
    <submittedName>
        <fullName evidence="1">Uncharacterized protein</fullName>
    </submittedName>
</protein>
<organism evidence="1 2">
    <name type="scientific">Liparis tanakae</name>
    <name type="common">Tanaka's snailfish</name>
    <dbReference type="NCBI Taxonomy" id="230148"/>
    <lineage>
        <taxon>Eukaryota</taxon>
        <taxon>Metazoa</taxon>
        <taxon>Chordata</taxon>
        <taxon>Craniata</taxon>
        <taxon>Vertebrata</taxon>
        <taxon>Euteleostomi</taxon>
        <taxon>Actinopterygii</taxon>
        <taxon>Neopterygii</taxon>
        <taxon>Teleostei</taxon>
        <taxon>Neoteleostei</taxon>
        <taxon>Acanthomorphata</taxon>
        <taxon>Eupercaria</taxon>
        <taxon>Perciformes</taxon>
        <taxon>Cottioidei</taxon>
        <taxon>Cottales</taxon>
        <taxon>Liparidae</taxon>
        <taxon>Liparis</taxon>
    </lineage>
</organism>
<evidence type="ECO:0000313" key="2">
    <source>
        <dbReference type="Proteomes" id="UP000314294"/>
    </source>
</evidence>
<dbReference type="EMBL" id="SRLO01000949">
    <property type="protein sequence ID" value="TNN43721.1"/>
    <property type="molecule type" value="Genomic_DNA"/>
</dbReference>
<evidence type="ECO:0000313" key="1">
    <source>
        <dbReference type="EMBL" id="TNN43721.1"/>
    </source>
</evidence>
<sequence length="55" mass="6150">MLSGETAVYLHCSVSPAGRRVDPRWHVNIMEYDYIPPPRTGRANQAGADSSLMFK</sequence>
<reference evidence="1 2" key="1">
    <citation type="submission" date="2019-03" db="EMBL/GenBank/DDBJ databases">
        <title>First draft genome of Liparis tanakae, snailfish: a comprehensive survey of snailfish specific genes.</title>
        <authorList>
            <person name="Kim W."/>
            <person name="Song I."/>
            <person name="Jeong J.-H."/>
            <person name="Kim D."/>
            <person name="Kim S."/>
            <person name="Ryu S."/>
            <person name="Song J.Y."/>
            <person name="Lee S.K."/>
        </authorList>
    </citation>
    <scope>NUCLEOTIDE SEQUENCE [LARGE SCALE GENOMIC DNA]</scope>
    <source>
        <tissue evidence="1">Muscle</tissue>
    </source>
</reference>
<dbReference type="Proteomes" id="UP000314294">
    <property type="component" value="Unassembled WGS sequence"/>
</dbReference>
<comment type="caution">
    <text evidence="1">The sequence shown here is derived from an EMBL/GenBank/DDBJ whole genome shotgun (WGS) entry which is preliminary data.</text>
</comment>
<gene>
    <name evidence="1" type="ORF">EYF80_046105</name>
</gene>